<comment type="caution">
    <text evidence="1">The sequence shown here is derived from an EMBL/GenBank/DDBJ whole genome shotgun (WGS) entry which is preliminary data.</text>
</comment>
<organism evidence="1 2">
    <name type="scientific">Ectobacillus ponti</name>
    <dbReference type="NCBI Taxonomy" id="2961894"/>
    <lineage>
        <taxon>Bacteria</taxon>
        <taxon>Bacillati</taxon>
        <taxon>Bacillota</taxon>
        <taxon>Bacilli</taxon>
        <taxon>Bacillales</taxon>
        <taxon>Bacillaceae</taxon>
        <taxon>Ectobacillus</taxon>
    </lineage>
</organism>
<proteinExistence type="predicted"/>
<dbReference type="InterPro" id="IPR036873">
    <property type="entry name" value="Rhodanese-like_dom_sf"/>
</dbReference>
<sequence>MFIVGILASFLAALVLYIRYMPVYGVQAADEARADILVLDVRDYNETSKCQTNAAVHIPYAYLVRFYQDIPKRPLHVVAASRLDRNLAIRFLRRRGYTIASYHITNGKGATKQGREVFHCGV</sequence>
<dbReference type="Proteomes" id="UP001156102">
    <property type="component" value="Unassembled WGS sequence"/>
</dbReference>
<keyword evidence="2" id="KW-1185">Reference proteome</keyword>
<accession>A0AA41XC71</accession>
<dbReference type="SUPFAM" id="SSF52821">
    <property type="entry name" value="Rhodanese/Cell cycle control phosphatase"/>
    <property type="match status" value="1"/>
</dbReference>
<dbReference type="RefSeq" id="WP_254760127.1">
    <property type="nucleotide sequence ID" value="NZ_JANCLT010000010.1"/>
</dbReference>
<dbReference type="Gene3D" id="3.40.250.10">
    <property type="entry name" value="Rhodanese-like domain"/>
    <property type="match status" value="1"/>
</dbReference>
<name>A0AA41XC71_9BACI</name>
<dbReference type="AlphaFoldDB" id="A0AA41XC71"/>
<reference evidence="1" key="1">
    <citation type="submission" date="2022-07" db="EMBL/GenBank/DDBJ databases">
        <authorList>
            <person name="Li W.-J."/>
            <person name="Deng Q.-Q."/>
        </authorList>
    </citation>
    <scope>NUCLEOTIDE SEQUENCE</scope>
    <source>
        <strain evidence="1">SYSU M60031</strain>
    </source>
</reference>
<evidence type="ECO:0000313" key="1">
    <source>
        <dbReference type="EMBL" id="MCP8970208.1"/>
    </source>
</evidence>
<evidence type="ECO:0000313" key="2">
    <source>
        <dbReference type="Proteomes" id="UP001156102"/>
    </source>
</evidence>
<protein>
    <submittedName>
        <fullName evidence="1">Sulfurtransferase</fullName>
    </submittedName>
</protein>
<gene>
    <name evidence="1" type="ORF">NK662_16935</name>
</gene>
<dbReference type="EMBL" id="JANCLT010000010">
    <property type="protein sequence ID" value="MCP8970208.1"/>
    <property type="molecule type" value="Genomic_DNA"/>
</dbReference>